<organism evidence="1 2">
    <name type="scientific">Rhizophagus irregularis</name>
    <dbReference type="NCBI Taxonomy" id="588596"/>
    <lineage>
        <taxon>Eukaryota</taxon>
        <taxon>Fungi</taxon>
        <taxon>Fungi incertae sedis</taxon>
        <taxon>Mucoromycota</taxon>
        <taxon>Glomeromycotina</taxon>
        <taxon>Glomeromycetes</taxon>
        <taxon>Glomerales</taxon>
        <taxon>Glomeraceae</taxon>
        <taxon>Rhizophagus</taxon>
    </lineage>
</organism>
<dbReference type="VEuPathDB" id="FungiDB:RhiirFUN_004039"/>
<dbReference type="VEuPathDB" id="FungiDB:RhiirA1_470502"/>
<reference evidence="1 2" key="2">
    <citation type="submission" date="2017-10" db="EMBL/GenBank/DDBJ databases">
        <title>Extensive intraspecific genome diversity in a model arbuscular mycorrhizal fungus.</title>
        <authorList>
            <person name="Chen E.C.H."/>
            <person name="Morin E."/>
            <person name="Baudet D."/>
            <person name="Noel J."/>
            <person name="Ndikumana S."/>
            <person name="Charron P."/>
            <person name="St-Onge C."/>
            <person name="Giorgi J."/>
            <person name="Grigoriev I.V."/>
            <person name="Roux C."/>
            <person name="Martin F.M."/>
            <person name="Corradi N."/>
        </authorList>
    </citation>
    <scope>NUCLEOTIDE SEQUENCE [LARGE SCALE GENOMIC DNA]</scope>
    <source>
        <strain evidence="1 2">C2</strain>
    </source>
</reference>
<dbReference type="EMBL" id="LLXL01000833">
    <property type="protein sequence ID" value="PKK68539.1"/>
    <property type="molecule type" value="Genomic_DNA"/>
</dbReference>
<evidence type="ECO:0000313" key="2">
    <source>
        <dbReference type="Proteomes" id="UP000233469"/>
    </source>
</evidence>
<name>A0A2N1N3U9_9GLOM</name>
<accession>A0A2N1N3U9</accession>
<dbReference type="VEuPathDB" id="FungiDB:FUN_024677"/>
<evidence type="ECO:0000313" key="1">
    <source>
        <dbReference type="EMBL" id="PKK68539.1"/>
    </source>
</evidence>
<proteinExistence type="predicted"/>
<sequence>MEANEISLPLQTDQQESVIQFSDNERSYIYDIIKKVNYPPATYLNYTKSQKAFRIPDNYEVELILRKPNTGQQEKSSSNAAGLYAKACNCLISTIFDQVAAKDCHSDDNLIEFDARSCSFCLSVDKENIEEMKLKARTAV</sequence>
<reference evidence="1 2" key="1">
    <citation type="submission" date="2016-04" db="EMBL/GenBank/DDBJ databases">
        <title>Genome analyses suggest a sexual origin of heterokaryosis in a supposedly ancient asexual fungus.</title>
        <authorList>
            <person name="Ropars J."/>
            <person name="Sedzielewska K."/>
            <person name="Noel J."/>
            <person name="Charron P."/>
            <person name="Farinelli L."/>
            <person name="Marton T."/>
            <person name="Kruger M."/>
            <person name="Pelin A."/>
            <person name="Brachmann A."/>
            <person name="Corradi N."/>
        </authorList>
    </citation>
    <scope>NUCLEOTIDE SEQUENCE [LARGE SCALE GENOMIC DNA]</scope>
    <source>
        <strain evidence="1 2">C2</strain>
    </source>
</reference>
<dbReference type="AlphaFoldDB" id="A0A2N1N3U9"/>
<comment type="caution">
    <text evidence="1">The sequence shown here is derived from an EMBL/GenBank/DDBJ whole genome shotgun (WGS) entry which is preliminary data.</text>
</comment>
<gene>
    <name evidence="1" type="ORF">RhiirC2_782149</name>
</gene>
<dbReference type="Proteomes" id="UP000233469">
    <property type="component" value="Unassembled WGS sequence"/>
</dbReference>
<protein>
    <submittedName>
        <fullName evidence="1">Uncharacterized protein</fullName>
    </submittedName>
</protein>